<comment type="caution">
    <text evidence="1">The sequence shown here is derived from an EMBL/GenBank/DDBJ whole genome shotgun (WGS) entry which is preliminary data.</text>
</comment>
<organism evidence="1 2">
    <name type="scientific">Patagioenas fasciata monilis</name>
    <dbReference type="NCBI Taxonomy" id="372326"/>
    <lineage>
        <taxon>Eukaryota</taxon>
        <taxon>Metazoa</taxon>
        <taxon>Chordata</taxon>
        <taxon>Craniata</taxon>
        <taxon>Vertebrata</taxon>
        <taxon>Euteleostomi</taxon>
        <taxon>Archelosauria</taxon>
        <taxon>Archosauria</taxon>
        <taxon>Dinosauria</taxon>
        <taxon>Saurischia</taxon>
        <taxon>Theropoda</taxon>
        <taxon>Coelurosauria</taxon>
        <taxon>Aves</taxon>
        <taxon>Neognathae</taxon>
        <taxon>Neoaves</taxon>
        <taxon>Columbimorphae</taxon>
        <taxon>Columbiformes</taxon>
        <taxon>Columbidae</taxon>
        <taxon>Patagioenas</taxon>
    </lineage>
</organism>
<reference evidence="1 2" key="1">
    <citation type="submission" date="2016-02" db="EMBL/GenBank/DDBJ databases">
        <title>Band-tailed pigeon sequencing and assembly.</title>
        <authorList>
            <person name="Soares A.E."/>
            <person name="Novak B.J."/>
            <person name="Rice E.S."/>
            <person name="O'Connell B."/>
            <person name="Chang D."/>
            <person name="Weber S."/>
            <person name="Shapiro B."/>
        </authorList>
    </citation>
    <scope>NUCLEOTIDE SEQUENCE [LARGE SCALE GENOMIC DNA]</scope>
    <source>
        <strain evidence="1">BTP2013</strain>
        <tissue evidence="1">Blood</tissue>
    </source>
</reference>
<dbReference type="EMBL" id="LSYS01009753">
    <property type="protein sequence ID" value="OPJ58929.1"/>
    <property type="molecule type" value="Genomic_DNA"/>
</dbReference>
<sequence>MPTDLTFDGKLQLCTMSTIDYSVKIQSGISCHNVCLSENFPITEKNPLIQICFSNPSKSKTSATTNR</sequence>
<name>A0A1V4IG94_PATFA</name>
<evidence type="ECO:0000313" key="1">
    <source>
        <dbReference type="EMBL" id="OPJ58929.1"/>
    </source>
</evidence>
<keyword evidence="2" id="KW-1185">Reference proteome</keyword>
<gene>
    <name evidence="1" type="ORF">AV530_000659</name>
</gene>
<evidence type="ECO:0000313" key="2">
    <source>
        <dbReference type="Proteomes" id="UP000190648"/>
    </source>
</evidence>
<proteinExistence type="predicted"/>
<dbReference type="AlphaFoldDB" id="A0A1V4IG94"/>
<dbReference type="Proteomes" id="UP000190648">
    <property type="component" value="Unassembled WGS sequence"/>
</dbReference>
<protein>
    <submittedName>
        <fullName evidence="1">Uncharacterized protein</fullName>
    </submittedName>
</protein>
<accession>A0A1V4IG94</accession>